<feature type="domain" description="RagB/SusD" evidence="7">
    <location>
        <begin position="277"/>
        <end position="560"/>
    </location>
</feature>
<evidence type="ECO:0000256" key="5">
    <source>
        <dbReference type="ARBA" id="ARBA00023237"/>
    </source>
</evidence>
<evidence type="ECO:0000256" key="2">
    <source>
        <dbReference type="ARBA" id="ARBA00006275"/>
    </source>
</evidence>
<organism evidence="8 9">
    <name type="scientific">Parabacteroides goldsteinii DSM 19448 = WAL 12034</name>
    <dbReference type="NCBI Taxonomy" id="927665"/>
    <lineage>
        <taxon>Bacteria</taxon>
        <taxon>Pseudomonadati</taxon>
        <taxon>Bacteroidota</taxon>
        <taxon>Bacteroidia</taxon>
        <taxon>Bacteroidales</taxon>
        <taxon>Tannerellaceae</taxon>
        <taxon>Parabacteroides</taxon>
    </lineage>
</organism>
<name>A0A0F5JDU5_9BACT</name>
<keyword evidence="4" id="KW-0472">Membrane</keyword>
<accession>A0A0F5JDU5</accession>
<dbReference type="EMBL" id="AQHV01000011">
    <property type="protein sequence ID" value="KKB55954.1"/>
    <property type="molecule type" value="Genomic_DNA"/>
</dbReference>
<evidence type="ECO:0000313" key="9">
    <source>
        <dbReference type="Proteomes" id="UP000033047"/>
    </source>
</evidence>
<dbReference type="PATRIC" id="fig|927665.4.peg.1970"/>
<sequence>MKKRNIIHLFLSGIISLLAVTSCDIDPTFYSQSVPETFYTSQDAVWQRFNRPFTHWRWFVGSNNDRWALQEIGTDEFCLPTRGSDWYDGAYYQKVHHHAYTEDMAFVNNGWYGFSMGVALAWDALEDLAKIDFDALGFADGTRESMLNQQKVLVASLYLDGLDLFGGVPLYTTTQSDIKGRSTDLETFNFIDSLLTEAIPELPLKEELGAQETGSINRAAAAALKVRLYFNAKSYIGKDMFAEAAGICKDIIDGKYGQYALASDWTNIFGFDNEACPELIWSIPSQNAKLETDAGYWDWSVPYNYKNYLGGLEGSGSNNGIGLIPSLDPTGKKYPYKLGGAYGKFHDRDVRKQPYVYEGSGKYRGMFIVGKLVNPIHPEWTCTGSREYKGEVITVVDQVAYFAKVGKDAKYPDLESLPSNVGMAEENSCVRLVKFSPRPNQDEMKRKFDPDVPVIRLAEIYYTLAECKMRAGDKEGAADLINTVRKRYFEGGNDPDPVTSANLDKYRMLDEWQLEFLGEGRRRTDLVRWDAYVTESWWDHQATNNKNLNRFPIHYSIIGANNLIKQNPGYGE</sequence>
<evidence type="ECO:0000313" key="8">
    <source>
        <dbReference type="EMBL" id="KKB55954.1"/>
    </source>
</evidence>
<protein>
    <recommendedName>
        <fullName evidence="7">RagB/SusD domain-containing protein</fullName>
    </recommendedName>
</protein>
<evidence type="ECO:0000256" key="4">
    <source>
        <dbReference type="ARBA" id="ARBA00023136"/>
    </source>
</evidence>
<feature type="chain" id="PRO_5002490135" description="RagB/SusD domain-containing protein" evidence="6">
    <location>
        <begin position="20"/>
        <end position="572"/>
    </location>
</feature>
<dbReference type="Gene3D" id="1.25.40.390">
    <property type="match status" value="1"/>
</dbReference>
<evidence type="ECO:0000256" key="6">
    <source>
        <dbReference type="SAM" id="SignalP"/>
    </source>
</evidence>
<dbReference type="InterPro" id="IPR011990">
    <property type="entry name" value="TPR-like_helical_dom_sf"/>
</dbReference>
<evidence type="ECO:0000256" key="3">
    <source>
        <dbReference type="ARBA" id="ARBA00022729"/>
    </source>
</evidence>
<dbReference type="Pfam" id="PF07980">
    <property type="entry name" value="SusD_RagB"/>
    <property type="match status" value="1"/>
</dbReference>
<dbReference type="SUPFAM" id="SSF48452">
    <property type="entry name" value="TPR-like"/>
    <property type="match status" value="1"/>
</dbReference>
<dbReference type="GO" id="GO:0009279">
    <property type="term" value="C:cell outer membrane"/>
    <property type="evidence" value="ECO:0007669"/>
    <property type="project" value="UniProtKB-SubCell"/>
</dbReference>
<dbReference type="STRING" id="927665.HMPREF1535_01926"/>
<gene>
    <name evidence="8" type="ORF">HMPREF1535_01926</name>
</gene>
<keyword evidence="5" id="KW-0998">Cell outer membrane</keyword>
<reference evidence="8 9" key="1">
    <citation type="submission" date="2013-04" db="EMBL/GenBank/DDBJ databases">
        <title>The Genome Sequence of Parabacteroides goldsteinii DSM 19448.</title>
        <authorList>
            <consortium name="The Broad Institute Genomics Platform"/>
            <person name="Earl A."/>
            <person name="Ward D."/>
            <person name="Feldgarden M."/>
            <person name="Gevers D."/>
            <person name="Martens E."/>
            <person name="Sakamoto M."/>
            <person name="Benno Y."/>
            <person name="Song Y."/>
            <person name="Liu C."/>
            <person name="Lee J."/>
            <person name="Bolanos M."/>
            <person name="Vaisanen M.L."/>
            <person name="Finegold S.M."/>
            <person name="Walker B."/>
            <person name="Young S."/>
            <person name="Zeng Q."/>
            <person name="Gargeya S."/>
            <person name="Fitzgerald M."/>
            <person name="Haas B."/>
            <person name="Abouelleil A."/>
            <person name="Allen A.W."/>
            <person name="Alvarado L."/>
            <person name="Arachchi H.M."/>
            <person name="Berlin A.M."/>
            <person name="Chapman S.B."/>
            <person name="Gainer-Dewar J."/>
            <person name="Goldberg J."/>
            <person name="Griggs A."/>
            <person name="Gujja S."/>
            <person name="Hansen M."/>
            <person name="Howarth C."/>
            <person name="Imamovic A."/>
            <person name="Ireland A."/>
            <person name="Larimer J."/>
            <person name="McCowan C."/>
            <person name="Murphy C."/>
            <person name="Pearson M."/>
            <person name="Poon T.W."/>
            <person name="Priest M."/>
            <person name="Roberts A."/>
            <person name="Saif S."/>
            <person name="Shea T."/>
            <person name="Sisk P."/>
            <person name="Sykes S."/>
            <person name="Wortman J."/>
            <person name="Nusbaum C."/>
            <person name="Birren B."/>
        </authorList>
    </citation>
    <scope>NUCLEOTIDE SEQUENCE [LARGE SCALE GENOMIC DNA]</scope>
    <source>
        <strain evidence="8 9">DSM 19448</strain>
    </source>
</reference>
<proteinExistence type="inferred from homology"/>
<evidence type="ECO:0000256" key="1">
    <source>
        <dbReference type="ARBA" id="ARBA00004442"/>
    </source>
</evidence>
<comment type="similarity">
    <text evidence="2">Belongs to the SusD family.</text>
</comment>
<dbReference type="HOGENOM" id="CLU_015553_1_2_10"/>
<dbReference type="PROSITE" id="PS51257">
    <property type="entry name" value="PROKAR_LIPOPROTEIN"/>
    <property type="match status" value="1"/>
</dbReference>
<keyword evidence="3 6" id="KW-0732">Signal</keyword>
<dbReference type="RefSeq" id="WP_046145964.1">
    <property type="nucleotide sequence ID" value="NZ_KQ033912.1"/>
</dbReference>
<dbReference type="InterPro" id="IPR012944">
    <property type="entry name" value="SusD_RagB_dom"/>
</dbReference>
<feature type="signal peptide" evidence="6">
    <location>
        <begin position="1"/>
        <end position="19"/>
    </location>
</feature>
<comment type="subcellular location">
    <subcellularLocation>
        <location evidence="1">Cell outer membrane</location>
    </subcellularLocation>
</comment>
<dbReference type="AlphaFoldDB" id="A0A0F5JDU5"/>
<dbReference type="Proteomes" id="UP000033047">
    <property type="component" value="Unassembled WGS sequence"/>
</dbReference>
<comment type="caution">
    <text evidence="8">The sequence shown here is derived from an EMBL/GenBank/DDBJ whole genome shotgun (WGS) entry which is preliminary data.</text>
</comment>
<evidence type="ECO:0000259" key="7">
    <source>
        <dbReference type="Pfam" id="PF07980"/>
    </source>
</evidence>